<feature type="domain" description="Pesticidal crystal protein Cry22Aa Ig-like" evidence="2">
    <location>
        <begin position="1048"/>
        <end position="1102"/>
    </location>
</feature>
<dbReference type="Pfam" id="PF16403">
    <property type="entry name" value="Bact_surface_Ig-like"/>
    <property type="match status" value="1"/>
</dbReference>
<protein>
    <recommendedName>
        <fullName evidence="2">Pesticidal crystal protein Cry22Aa Ig-like domain-containing protein</fullName>
    </recommendedName>
</protein>
<reference evidence="3 4" key="1">
    <citation type="journal article" date="2023" name="Microbiol. Spectr.">
        <title>Symbiosis of Carpenter Bees with Uncharacterized Lactic Acid Bacteria Showing NAD Auxotrophy.</title>
        <authorList>
            <person name="Kawasaki S."/>
            <person name="Ozawa K."/>
            <person name="Mori T."/>
            <person name="Yamamoto A."/>
            <person name="Ito M."/>
            <person name="Ohkuma M."/>
            <person name="Sakamoto M."/>
            <person name="Matsutani M."/>
        </authorList>
    </citation>
    <scope>NUCLEOTIDE SEQUENCE [LARGE SCALE GENOMIC DNA]</scope>
    <source>
        <strain evidence="3 4">XA3</strain>
    </source>
</reference>
<name>A0AAU9DFJ2_9LACO</name>
<dbReference type="Proteomes" id="UP001321861">
    <property type="component" value="Chromosome"/>
</dbReference>
<evidence type="ECO:0000313" key="3">
    <source>
        <dbReference type="EMBL" id="BDR59717.1"/>
    </source>
</evidence>
<feature type="signal peptide" evidence="1">
    <location>
        <begin position="1"/>
        <end position="18"/>
    </location>
</feature>
<evidence type="ECO:0000313" key="4">
    <source>
        <dbReference type="Proteomes" id="UP001321861"/>
    </source>
</evidence>
<keyword evidence="4" id="KW-1185">Reference proteome</keyword>
<evidence type="ECO:0000259" key="2">
    <source>
        <dbReference type="Pfam" id="PF16403"/>
    </source>
</evidence>
<evidence type="ECO:0000256" key="1">
    <source>
        <dbReference type="SAM" id="SignalP"/>
    </source>
</evidence>
<dbReference type="InterPro" id="IPR013783">
    <property type="entry name" value="Ig-like_fold"/>
</dbReference>
<sequence length="1261" mass="134159">MKKTFVKYFGVASATLLAAAPAVTPALMTAAGQQTVKAAGLQDNITAAFKADNSIVPVSDADWDQLTSINVKDIAKPETNAVDKAYLKRLKDTAESARSEFATNAYNTFVNNGPADSLPLSSVYTSWMLGVGFNGSSLTNGVSVAYIGNLVKDQYGTVNKYNQVTFSSWAAQFDNDTKVDKDHGETPLSSTYFWGDKDQTKTVGDYTKEVLAAQLKQQIANLPLWWFVTTTSKPAVAPYNVFTSNIAGVANKINGKQATFTPLDSDDAGESGYVTVVPNGGTDTTVVDENDPSISFVGDNLVNLQTYTEKELINLVPAKNRGVDKSGNPFNDIAGKFKVGNGYVTAAPANEGSKVWNVILKSMMNPKDASFPLKDLTTTGIYKARMIVNGKDPLKNEFITKDEIKNADRISIQMIFKDSGQNEYKTPTIWLSHNAKYTVDTSGLGNITRLPGDFYSPSFGINGIDNATGLPMDSKRFVVVPAGTNLADYTDSKNNIDLTALASLTGGIVGTDALAANDPFGTSMKGSGLATDNYSTDPNLYYSKFGSYNDAVDIYYINAAGKVTSTTTVGKETTAAQSRVNAAKAVNDAVDEYMYSIGTGAQVKAAGLIDVMYKAAAPYLDGTKVKNVTDFKNIYVDLTKYDIPVTGGTAKTGVGSDAIANLVIDHTKTFYFNPNSSRTSDGIFDNYGRNNSKPDAHTAFQSTLGESINQLIMGIPDSRFVTQKDPDSKPNYTVPATNLDKIVANAGRTTKVDVPSKYLPQVSFDTYTSGASYYGNGATINNWFNYGSLETSAAANDNPYYPSGGVIVSGTGSSASSAAPSKSDAYFAPASFTANYYTADQLKARVTDNIQKYMTAKLSNPNTETDSKTNGYFNAYSGAGIKGDAATAYIANGAIPAEDLTIDTSKVDVTKPGKYEITVTYKPLQSINKNVDAGNTNKKVAITDAQGHLFKGGALTTDVFGSDKVSPDTATASEDGSNISNPEAKLSRHDADQIFANGAPATYTLPIEITDGSGVVAGSPVIAFTSGGQNVTIAKGAQFDPYKGIQFFARPGAAAWKGQGDDSLDVKINGQINTNVEGTYTLNYVVTNKAGKVSKLTRVITVGSGVEAPTETAFNMSPAYIDYVPGYNVRAYSAPRAEWTGKQLLHGTSVQVTNKAVYSDGETWYKLSDGSYVKAEYVKAGQAPDTAVDATGTATVTYVPGYGIAVYTGAGSAELVQEAGAAKRLPDGTAWKVFKKQTVAGVTYYNLGGNQWVDGRYVSFK</sequence>
<feature type="chain" id="PRO_5043795912" description="Pesticidal crystal protein Cry22Aa Ig-like domain-containing protein" evidence="1">
    <location>
        <begin position="19"/>
        <end position="1261"/>
    </location>
</feature>
<gene>
    <name evidence="3" type="ORF">XA3_21580</name>
</gene>
<accession>A0AAU9DFJ2</accession>
<dbReference type="RefSeq" id="WP_317635498.1">
    <property type="nucleotide sequence ID" value="NZ_AP026802.1"/>
</dbReference>
<proteinExistence type="predicted"/>
<dbReference type="EMBL" id="AP026802">
    <property type="protein sequence ID" value="BDR59717.1"/>
    <property type="molecule type" value="Genomic_DNA"/>
</dbReference>
<dbReference type="KEGG" id="xap:XA3_21580"/>
<dbReference type="AlphaFoldDB" id="A0AAU9DFJ2"/>
<dbReference type="Gene3D" id="2.60.40.10">
    <property type="entry name" value="Immunoglobulins"/>
    <property type="match status" value="1"/>
</dbReference>
<organism evidence="3 4">
    <name type="scientific">Xylocopilactobacillus apicola</name>
    <dbReference type="NCBI Taxonomy" id="2932184"/>
    <lineage>
        <taxon>Bacteria</taxon>
        <taxon>Bacillati</taxon>
        <taxon>Bacillota</taxon>
        <taxon>Bacilli</taxon>
        <taxon>Lactobacillales</taxon>
        <taxon>Lactobacillaceae</taxon>
        <taxon>Xylocopilactobacillus</taxon>
    </lineage>
</organism>
<keyword evidence="1" id="KW-0732">Signal</keyword>
<dbReference type="InterPro" id="IPR032179">
    <property type="entry name" value="Cry22Aa_Ig-like"/>
</dbReference>